<dbReference type="PROSITE" id="PS50110">
    <property type="entry name" value="RESPONSE_REGULATORY"/>
    <property type="match status" value="1"/>
</dbReference>
<organism evidence="6 7">
    <name type="scientific">Syntrophorhabdus aromaticivorans</name>
    <dbReference type="NCBI Taxonomy" id="328301"/>
    <lineage>
        <taxon>Bacteria</taxon>
        <taxon>Pseudomonadati</taxon>
        <taxon>Thermodesulfobacteriota</taxon>
        <taxon>Syntrophorhabdia</taxon>
        <taxon>Syntrophorhabdales</taxon>
        <taxon>Syntrophorhabdaceae</taxon>
        <taxon>Syntrophorhabdus</taxon>
    </lineage>
</organism>
<keyword evidence="2" id="KW-0067">ATP-binding</keyword>
<accession>A0A971M5Z5</accession>
<dbReference type="Gene3D" id="3.40.50.300">
    <property type="entry name" value="P-loop containing nucleotide triphosphate hydrolases"/>
    <property type="match status" value="1"/>
</dbReference>
<sequence length="489" mass="55178">MRSDRGTICVVEDDRHQREIIKTILSKEGFYVETADTGKKAIEMLKNDSFDVILTDLRLPDIDGTEILKEAKALNLPSHIIIITAYGSIPSAVEATKLGAFYYLEKPLEKDQLLLVINNAMNQTKLLKDNIMLKNQLMDRFHLDNIVGVHGRMEELFKVVGKVAPTNSTVLLYGESGTGKELFAKSIHYNSPRRDKPLFAINCAAIPETLLESELFGYEKGAFTGAFTRHTGLFEQANGSTLFLDEIGDLTLETQAKLLRVIQEREVRRIGGSENIKLDVRIIVATNKRLEEEIGKGKFRQDLYYRLNVIALTIPPLRDRMTDVPLLMEHFLKRLNASHGKKKGVSKDALQALMAYSWPGNVRQLESVIERAYVMCDADTIDAGHIPEEVRQSGLSRPVHRELEATADFLIDAKLTGTEYRLYLYLSTLDPVDEHFPEMIEPKAVIERLGINRDTFFVGIAKLKELGLYDFKAKASYAKTLSTGKSQKR</sequence>
<evidence type="ECO:0000259" key="4">
    <source>
        <dbReference type="PROSITE" id="PS50045"/>
    </source>
</evidence>
<comment type="caution">
    <text evidence="6">The sequence shown here is derived from an EMBL/GenBank/DDBJ whole genome shotgun (WGS) entry which is preliminary data.</text>
</comment>
<dbReference type="Proteomes" id="UP000777265">
    <property type="component" value="Unassembled WGS sequence"/>
</dbReference>
<dbReference type="PROSITE" id="PS00675">
    <property type="entry name" value="SIGMA54_INTERACT_1"/>
    <property type="match status" value="1"/>
</dbReference>
<dbReference type="FunFam" id="3.40.50.300:FF:000006">
    <property type="entry name" value="DNA-binding transcriptional regulator NtrC"/>
    <property type="match status" value="1"/>
</dbReference>
<evidence type="ECO:0000256" key="1">
    <source>
        <dbReference type="ARBA" id="ARBA00022741"/>
    </source>
</evidence>
<dbReference type="Pfam" id="PF25601">
    <property type="entry name" value="AAA_lid_14"/>
    <property type="match status" value="1"/>
</dbReference>
<dbReference type="PANTHER" id="PTHR32071">
    <property type="entry name" value="TRANSCRIPTIONAL REGULATORY PROTEIN"/>
    <property type="match status" value="1"/>
</dbReference>
<evidence type="ECO:0000313" key="7">
    <source>
        <dbReference type="Proteomes" id="UP000777265"/>
    </source>
</evidence>
<dbReference type="InterPro" id="IPR011006">
    <property type="entry name" value="CheY-like_superfamily"/>
</dbReference>
<evidence type="ECO:0000259" key="5">
    <source>
        <dbReference type="PROSITE" id="PS50110"/>
    </source>
</evidence>
<feature type="modified residue" description="4-aspartylphosphate" evidence="3">
    <location>
        <position position="56"/>
    </location>
</feature>
<dbReference type="Pfam" id="PF00072">
    <property type="entry name" value="Response_reg"/>
    <property type="match status" value="1"/>
</dbReference>
<reference evidence="6" key="2">
    <citation type="submission" date="2020-01" db="EMBL/GenBank/DDBJ databases">
        <authorList>
            <person name="Campanaro S."/>
        </authorList>
    </citation>
    <scope>NUCLEOTIDE SEQUENCE</scope>
    <source>
        <strain evidence="6">AS06rmzACSIP_7</strain>
    </source>
</reference>
<dbReference type="GO" id="GO:0000160">
    <property type="term" value="P:phosphorelay signal transduction system"/>
    <property type="evidence" value="ECO:0007669"/>
    <property type="project" value="InterPro"/>
</dbReference>
<keyword evidence="3" id="KW-0597">Phosphoprotein</keyword>
<reference evidence="6" key="1">
    <citation type="journal article" date="2020" name="Biotechnol. Biofuels">
        <title>New insights from the biogas microbiome by comprehensive genome-resolved metagenomics of nearly 1600 species originating from multiple anaerobic digesters.</title>
        <authorList>
            <person name="Campanaro S."/>
            <person name="Treu L."/>
            <person name="Rodriguez-R L.M."/>
            <person name="Kovalovszki A."/>
            <person name="Ziels R.M."/>
            <person name="Maus I."/>
            <person name="Zhu X."/>
            <person name="Kougias P.G."/>
            <person name="Basile A."/>
            <person name="Luo G."/>
            <person name="Schluter A."/>
            <person name="Konstantinidis K.T."/>
            <person name="Angelidaki I."/>
        </authorList>
    </citation>
    <scope>NUCLEOTIDE SEQUENCE</scope>
    <source>
        <strain evidence="6">AS06rmzACSIP_7</strain>
    </source>
</reference>
<dbReference type="PROSITE" id="PS50045">
    <property type="entry name" value="SIGMA54_INTERACT_4"/>
    <property type="match status" value="1"/>
</dbReference>
<dbReference type="Pfam" id="PF00158">
    <property type="entry name" value="Sigma54_activat"/>
    <property type="match status" value="1"/>
</dbReference>
<dbReference type="AlphaFoldDB" id="A0A971M5Z5"/>
<dbReference type="GO" id="GO:0006355">
    <property type="term" value="P:regulation of DNA-templated transcription"/>
    <property type="evidence" value="ECO:0007669"/>
    <property type="project" value="InterPro"/>
</dbReference>
<feature type="domain" description="Response regulatory" evidence="5">
    <location>
        <begin position="7"/>
        <end position="121"/>
    </location>
</feature>
<feature type="domain" description="Sigma-54 factor interaction" evidence="4">
    <location>
        <begin position="146"/>
        <end position="374"/>
    </location>
</feature>
<name>A0A971M5Z5_9BACT</name>
<evidence type="ECO:0000313" key="6">
    <source>
        <dbReference type="EMBL" id="NLW36533.1"/>
    </source>
</evidence>
<gene>
    <name evidence="6" type="ORF">GXY80_13815</name>
</gene>
<dbReference type="CDD" id="cd00009">
    <property type="entry name" value="AAA"/>
    <property type="match status" value="1"/>
</dbReference>
<dbReference type="SUPFAM" id="SSF52172">
    <property type="entry name" value="CheY-like"/>
    <property type="match status" value="1"/>
</dbReference>
<dbReference type="GO" id="GO:0005524">
    <property type="term" value="F:ATP binding"/>
    <property type="evidence" value="ECO:0007669"/>
    <property type="project" value="UniProtKB-KW"/>
</dbReference>
<proteinExistence type="predicted"/>
<dbReference type="SUPFAM" id="SSF52540">
    <property type="entry name" value="P-loop containing nucleoside triphosphate hydrolases"/>
    <property type="match status" value="1"/>
</dbReference>
<dbReference type="InterPro" id="IPR058031">
    <property type="entry name" value="AAA_lid_NorR"/>
</dbReference>
<dbReference type="PANTHER" id="PTHR32071:SF113">
    <property type="entry name" value="ALGINATE BIOSYNTHESIS TRANSCRIPTIONAL REGULATORY PROTEIN ALGB"/>
    <property type="match status" value="1"/>
</dbReference>
<evidence type="ECO:0000256" key="2">
    <source>
        <dbReference type="ARBA" id="ARBA00022840"/>
    </source>
</evidence>
<dbReference type="InterPro" id="IPR001789">
    <property type="entry name" value="Sig_transdc_resp-reg_receiver"/>
</dbReference>
<dbReference type="Gene3D" id="1.10.8.60">
    <property type="match status" value="1"/>
</dbReference>
<dbReference type="InterPro" id="IPR003593">
    <property type="entry name" value="AAA+_ATPase"/>
</dbReference>
<dbReference type="InterPro" id="IPR002078">
    <property type="entry name" value="Sigma_54_int"/>
</dbReference>
<dbReference type="InterPro" id="IPR025662">
    <property type="entry name" value="Sigma_54_int_dom_ATP-bd_1"/>
</dbReference>
<dbReference type="SMART" id="SM00448">
    <property type="entry name" value="REC"/>
    <property type="match status" value="1"/>
</dbReference>
<protein>
    <submittedName>
        <fullName evidence="6">Sigma-54-dependent Fis family transcriptional regulator</fullName>
    </submittedName>
</protein>
<keyword evidence="1" id="KW-0547">Nucleotide-binding</keyword>
<evidence type="ECO:0000256" key="3">
    <source>
        <dbReference type="PROSITE-ProRule" id="PRU00169"/>
    </source>
</evidence>
<dbReference type="EMBL" id="JAAYEE010000261">
    <property type="protein sequence ID" value="NLW36533.1"/>
    <property type="molecule type" value="Genomic_DNA"/>
</dbReference>
<dbReference type="SMART" id="SM00382">
    <property type="entry name" value="AAA"/>
    <property type="match status" value="1"/>
</dbReference>
<dbReference type="Gene3D" id="3.40.50.2300">
    <property type="match status" value="1"/>
</dbReference>
<dbReference type="InterPro" id="IPR027417">
    <property type="entry name" value="P-loop_NTPase"/>
</dbReference>